<dbReference type="RefSeq" id="WP_065993632.1">
    <property type="nucleotide sequence ID" value="NZ_CP029397.2"/>
</dbReference>
<accession>A0A2S2FBK0</accession>
<evidence type="ECO:0000313" key="2">
    <source>
        <dbReference type="EMBL" id="AWL28268.1"/>
    </source>
</evidence>
<dbReference type="Proteomes" id="UP000245977">
    <property type="component" value="Chromosome"/>
</dbReference>
<feature type="signal peptide" evidence="1">
    <location>
        <begin position="1"/>
        <end position="22"/>
    </location>
</feature>
<dbReference type="OrthoDB" id="6073551at2"/>
<gene>
    <name evidence="2" type="ORF">DJ533_06635</name>
</gene>
<dbReference type="KEGG" id="adv:DJ533_06635"/>
<dbReference type="EMBL" id="CP029397">
    <property type="protein sequence ID" value="AWL28268.1"/>
    <property type="molecule type" value="Genomic_DNA"/>
</dbReference>
<protein>
    <submittedName>
        <fullName evidence="2">Uncharacterized protein</fullName>
    </submittedName>
</protein>
<organism evidence="2 3">
    <name type="scientific">Acinetobacter defluvii</name>
    <dbReference type="NCBI Taxonomy" id="1871111"/>
    <lineage>
        <taxon>Bacteria</taxon>
        <taxon>Pseudomonadati</taxon>
        <taxon>Pseudomonadota</taxon>
        <taxon>Gammaproteobacteria</taxon>
        <taxon>Moraxellales</taxon>
        <taxon>Moraxellaceae</taxon>
        <taxon>Acinetobacter</taxon>
    </lineage>
</organism>
<keyword evidence="3" id="KW-1185">Reference proteome</keyword>
<evidence type="ECO:0000313" key="3">
    <source>
        <dbReference type="Proteomes" id="UP000245977"/>
    </source>
</evidence>
<proteinExistence type="predicted"/>
<dbReference type="AlphaFoldDB" id="A0A2S2FBK0"/>
<name>A0A2S2FBK0_9GAMM</name>
<sequence>MTTQRLVISSALLTLAIGSTYADDSTLKSLSDSELSEVQGQALMNLTYTDPSKANSSMASQNIGFYKLGMEADVELNANIKKLQLGCGGVNGAGGCDIDIDNLSLSGISDTREGRVGSSAKLTNPFVEFAIKNPNSASTRELMGFRLSAEKVLGMLTLGEENTDKPNGINSLSGYMKIKDTTGVGYTQPRTMSYADTGMKINGNVKACVLFLCPTLGFDSNNYSLNLDSASADIFINGTTVNGRRMNSVQLDGYANINQLNFSGDLNASISILLGLLKLQKKVDGNITGLKADIKVDENLGYIHKLKLNNPFSLSMQKQDIFWNGAAATAQRGWWLAVEDPIDIGNVNPSKKIDITNDVLKQVVNPISNYIQRNPPTCSILDCLFGDSLTVGNVDLPNTRVDFPLKNLQLQNQTFAPNCYGTLKFC</sequence>
<keyword evidence="1" id="KW-0732">Signal</keyword>
<reference evidence="2" key="1">
    <citation type="submission" date="2019-08" db="EMBL/GenBank/DDBJ databases">
        <title>The complete genome of Acinetobacter defluvii strain WCHAD010030.</title>
        <authorList>
            <person name="Hu Y."/>
            <person name="Qin J."/>
            <person name="Feng Y."/>
            <person name="Zong Z."/>
        </authorList>
    </citation>
    <scope>NUCLEOTIDE SEQUENCE</scope>
    <source>
        <strain evidence="2">WCHA30</strain>
    </source>
</reference>
<evidence type="ECO:0000256" key="1">
    <source>
        <dbReference type="SAM" id="SignalP"/>
    </source>
</evidence>
<feature type="chain" id="PRO_5015479528" evidence="1">
    <location>
        <begin position="23"/>
        <end position="426"/>
    </location>
</feature>